<accession>A0A835PF25</accession>
<organism evidence="3 5">
    <name type="scientific">Vanilla planifolia</name>
    <name type="common">Vanilla</name>
    <dbReference type="NCBI Taxonomy" id="51239"/>
    <lineage>
        <taxon>Eukaryota</taxon>
        <taxon>Viridiplantae</taxon>
        <taxon>Streptophyta</taxon>
        <taxon>Embryophyta</taxon>
        <taxon>Tracheophyta</taxon>
        <taxon>Spermatophyta</taxon>
        <taxon>Magnoliopsida</taxon>
        <taxon>Liliopsida</taxon>
        <taxon>Asparagales</taxon>
        <taxon>Orchidaceae</taxon>
        <taxon>Vanilloideae</taxon>
        <taxon>Vanilleae</taxon>
        <taxon>Vanilla</taxon>
    </lineage>
</organism>
<dbReference type="EMBL" id="JADCNM010000130">
    <property type="protein sequence ID" value="KAG0450303.1"/>
    <property type="molecule type" value="Genomic_DNA"/>
</dbReference>
<dbReference type="AlphaFoldDB" id="A0A835PF25"/>
<dbReference type="Proteomes" id="UP000636800">
    <property type="component" value="Unassembled WGS sequence"/>
</dbReference>
<evidence type="ECO:0000313" key="2">
    <source>
        <dbReference type="EMBL" id="KAG0450175.1"/>
    </source>
</evidence>
<evidence type="ECO:0000313" key="3">
    <source>
        <dbReference type="EMBL" id="KAG0450303.1"/>
    </source>
</evidence>
<dbReference type="EMBL" id="JADCNL010000129">
    <property type="protein sequence ID" value="KAG0450175.1"/>
    <property type="molecule type" value="Genomic_DNA"/>
</dbReference>
<evidence type="ECO:0000256" key="1">
    <source>
        <dbReference type="SAM" id="MobiDB-lite"/>
    </source>
</evidence>
<reference evidence="4 5" key="1">
    <citation type="journal article" date="2020" name="Nat. Food">
        <title>A phased Vanilla planifolia genome enables genetic improvement of flavour and production.</title>
        <authorList>
            <person name="Hasing T."/>
            <person name="Tang H."/>
            <person name="Brym M."/>
            <person name="Khazi F."/>
            <person name="Huang T."/>
            <person name="Chambers A.H."/>
        </authorList>
    </citation>
    <scope>NUCLEOTIDE SEQUENCE [LARGE SCALE GENOMIC DNA]</scope>
    <source>
        <tissue evidence="3">Leaf</tissue>
    </source>
</reference>
<evidence type="ECO:0000313" key="4">
    <source>
        <dbReference type="Proteomes" id="UP000636800"/>
    </source>
</evidence>
<proteinExistence type="predicted"/>
<dbReference type="Proteomes" id="UP000639772">
    <property type="component" value="Unassembled WGS sequence"/>
</dbReference>
<evidence type="ECO:0000313" key="5">
    <source>
        <dbReference type="Proteomes" id="UP000639772"/>
    </source>
</evidence>
<name>A0A835PF25_VANPL</name>
<feature type="compositionally biased region" description="Basic and acidic residues" evidence="1">
    <location>
        <begin position="52"/>
        <end position="73"/>
    </location>
</feature>
<keyword evidence="4" id="KW-1185">Reference proteome</keyword>
<sequence>MVSIENESGRARVKRDLGGYRASERIEEGGNAEIKRIRAPESSGNGYLGRRRAVDGREEMTRERPTAGVEKGRNGGRRSL</sequence>
<gene>
    <name evidence="3" type="ORF">HPP92_026829</name>
    <name evidence="2" type="ORF">HPP92_027017</name>
</gene>
<comment type="caution">
    <text evidence="3">The sequence shown here is derived from an EMBL/GenBank/DDBJ whole genome shotgun (WGS) entry which is preliminary data.</text>
</comment>
<feature type="region of interest" description="Disordered" evidence="1">
    <location>
        <begin position="39"/>
        <end position="80"/>
    </location>
</feature>
<protein>
    <submittedName>
        <fullName evidence="3">Uncharacterized protein</fullName>
    </submittedName>
</protein>